<accession>A0A1I7BLB5</accession>
<dbReference type="Proteomes" id="UP000199673">
    <property type="component" value="Unassembled WGS sequence"/>
</dbReference>
<organism evidence="2 3">
    <name type="scientific">Algoriphagus locisalis</name>
    <dbReference type="NCBI Taxonomy" id="305507"/>
    <lineage>
        <taxon>Bacteria</taxon>
        <taxon>Pseudomonadati</taxon>
        <taxon>Bacteroidota</taxon>
        <taxon>Cytophagia</taxon>
        <taxon>Cytophagales</taxon>
        <taxon>Cyclobacteriaceae</taxon>
        <taxon>Algoriphagus</taxon>
    </lineage>
</organism>
<evidence type="ECO:0008006" key="4">
    <source>
        <dbReference type="Google" id="ProtNLM"/>
    </source>
</evidence>
<dbReference type="STRING" id="305507.SAMN04489724_2517"/>
<feature type="chain" id="PRO_5011774263" description="DUF2541 domain-containing protein" evidence="1">
    <location>
        <begin position="26"/>
        <end position="143"/>
    </location>
</feature>
<reference evidence="3" key="1">
    <citation type="submission" date="2016-10" db="EMBL/GenBank/DDBJ databases">
        <authorList>
            <person name="Varghese N."/>
            <person name="Submissions S."/>
        </authorList>
    </citation>
    <scope>NUCLEOTIDE SEQUENCE [LARGE SCALE GENOMIC DNA]</scope>
    <source>
        <strain evidence="3">DSM 23445</strain>
    </source>
</reference>
<name>A0A1I7BLB5_9BACT</name>
<evidence type="ECO:0000313" key="2">
    <source>
        <dbReference type="EMBL" id="SFT87965.1"/>
    </source>
</evidence>
<feature type="signal peptide" evidence="1">
    <location>
        <begin position="1"/>
        <end position="25"/>
    </location>
</feature>
<proteinExistence type="predicted"/>
<dbReference type="EMBL" id="FPBF01000003">
    <property type="protein sequence ID" value="SFT87965.1"/>
    <property type="molecule type" value="Genomic_DNA"/>
</dbReference>
<dbReference type="RefSeq" id="WP_091693496.1">
    <property type="nucleotide sequence ID" value="NZ_FPBF01000003.1"/>
</dbReference>
<dbReference type="AlphaFoldDB" id="A0A1I7BLB5"/>
<keyword evidence="1" id="KW-0732">Signal</keyword>
<sequence>MKSSFRVFALLITVFTLLNISYAQAQRVSTPRGGKAGSWRVLGTVSASHSADHDVIVVKGPYDYFRKLKFKVTDSPVNMSRIIVRYEDGRPEELQTRFEIPKGGESRVIDLKGGRRKLKSVEFWYDTKGILNGKADVTLFGMK</sequence>
<protein>
    <recommendedName>
        <fullName evidence="4">DUF2541 domain-containing protein</fullName>
    </recommendedName>
</protein>
<evidence type="ECO:0000256" key="1">
    <source>
        <dbReference type="SAM" id="SignalP"/>
    </source>
</evidence>
<evidence type="ECO:0000313" key="3">
    <source>
        <dbReference type="Proteomes" id="UP000199673"/>
    </source>
</evidence>
<dbReference type="OrthoDB" id="674046at2"/>
<keyword evidence="3" id="KW-1185">Reference proteome</keyword>
<gene>
    <name evidence="2" type="ORF">SAMN04489724_2517</name>
</gene>